<feature type="transmembrane region" description="Helical" evidence="1">
    <location>
        <begin position="133"/>
        <end position="153"/>
    </location>
</feature>
<organism evidence="2 3">
    <name type="scientific">Fictibacillus aquaticus</name>
    <dbReference type="NCBI Taxonomy" id="2021314"/>
    <lineage>
        <taxon>Bacteria</taxon>
        <taxon>Bacillati</taxon>
        <taxon>Bacillota</taxon>
        <taxon>Bacilli</taxon>
        <taxon>Bacillales</taxon>
        <taxon>Fictibacillaceae</taxon>
        <taxon>Fictibacillus</taxon>
    </lineage>
</organism>
<protein>
    <submittedName>
        <fullName evidence="2">Uncharacterized protein</fullName>
    </submittedName>
</protein>
<proteinExistence type="predicted"/>
<feature type="transmembrane region" description="Helical" evidence="1">
    <location>
        <begin position="39"/>
        <end position="71"/>
    </location>
</feature>
<reference evidence="2 3" key="1">
    <citation type="submission" date="2017-07" db="EMBL/GenBank/DDBJ databases">
        <title>Fictibacillus sp. nov. GDSW-R2A3 Genome sequencing and assembly.</title>
        <authorList>
            <person name="Mayilraj S."/>
        </authorList>
    </citation>
    <scope>NUCLEOTIDE SEQUENCE [LARGE SCALE GENOMIC DNA]</scope>
    <source>
        <strain evidence="2 3">GDSW-R2A3</strain>
    </source>
</reference>
<dbReference type="RefSeq" id="WP_094252980.1">
    <property type="nucleotide sequence ID" value="NZ_JBHLXL010000001.1"/>
</dbReference>
<feature type="transmembrane region" description="Helical" evidence="1">
    <location>
        <begin position="103"/>
        <end position="121"/>
    </location>
</feature>
<keyword evidence="1" id="KW-0472">Membrane</keyword>
<name>A0A235F8Y5_9BACL</name>
<dbReference type="Proteomes" id="UP000215059">
    <property type="component" value="Unassembled WGS sequence"/>
</dbReference>
<evidence type="ECO:0000313" key="2">
    <source>
        <dbReference type="EMBL" id="OYD57629.1"/>
    </source>
</evidence>
<dbReference type="EMBL" id="NOII01000003">
    <property type="protein sequence ID" value="OYD57629.1"/>
    <property type="molecule type" value="Genomic_DNA"/>
</dbReference>
<dbReference type="AlphaFoldDB" id="A0A235F8Y5"/>
<comment type="caution">
    <text evidence="2">The sequence shown here is derived from an EMBL/GenBank/DDBJ whole genome shotgun (WGS) entry which is preliminary data.</text>
</comment>
<dbReference type="OrthoDB" id="2447037at2"/>
<keyword evidence="3" id="KW-1185">Reference proteome</keyword>
<evidence type="ECO:0000256" key="1">
    <source>
        <dbReference type="SAM" id="Phobius"/>
    </source>
</evidence>
<accession>A0A235F8Y5</accession>
<feature type="transmembrane region" description="Helical" evidence="1">
    <location>
        <begin position="78"/>
        <end position="97"/>
    </location>
</feature>
<keyword evidence="1" id="KW-0812">Transmembrane</keyword>
<evidence type="ECO:0000313" key="3">
    <source>
        <dbReference type="Proteomes" id="UP000215059"/>
    </source>
</evidence>
<keyword evidence="1" id="KW-1133">Transmembrane helix</keyword>
<gene>
    <name evidence="2" type="ORF">CGZ90_13265</name>
</gene>
<sequence>MKEIFGGRKLIATFFSSLIFSMYGGFASAWNNGHPGYSFLAFTFMIIMYAGAIIFVYGNLASLVVEVLLIFWEKKNKLRVAVYILLHGVFGALPALYVKNAGFILLGVPVAILYAVIDLWVKDRFDKGKRIVLLPAIVFGSFALITLTLGLFGNAINNAIDPFTAEDAIEYVIYEPDNTLGSFPKEDKVVTENVSGYVITRETSIKKTGDYSYIITLKENWTKGELSGSWTAKYDVERGSSWVIHRDLHEPLFSKE</sequence>